<dbReference type="EMBL" id="AP022562">
    <property type="protein sequence ID" value="BBX13025.1"/>
    <property type="molecule type" value="Genomic_DNA"/>
</dbReference>
<sequence>MKLSISLSAEDVEALDAYAQRTGLPSRSAAVQHAIRMLRYPTLEDDYADAWAQWSADGEDQVWDRATDDGAGDAPR</sequence>
<dbReference type="InterPro" id="IPR010985">
    <property type="entry name" value="Ribbon_hlx_hlx"/>
</dbReference>
<evidence type="ECO:0000313" key="3">
    <source>
        <dbReference type="Proteomes" id="UP000466997"/>
    </source>
</evidence>
<evidence type="ECO:0000313" key="2">
    <source>
        <dbReference type="EMBL" id="BBX13025.1"/>
    </source>
</evidence>
<dbReference type="RefSeq" id="WP_193464874.1">
    <property type="nucleotide sequence ID" value="NZ_AP022562.1"/>
</dbReference>
<proteinExistence type="predicted"/>
<dbReference type="AlphaFoldDB" id="A0A7I7JM81"/>
<feature type="domain" description="Ribbon-helix-helix protein CopG" evidence="1">
    <location>
        <begin position="2"/>
        <end position="38"/>
    </location>
</feature>
<organism evidence="2 3">
    <name type="scientific">Mycobacterium novum</name>
    <dbReference type="NCBI Taxonomy" id="2492438"/>
    <lineage>
        <taxon>Bacteria</taxon>
        <taxon>Bacillati</taxon>
        <taxon>Actinomycetota</taxon>
        <taxon>Actinomycetes</taxon>
        <taxon>Mycobacteriales</taxon>
        <taxon>Mycobacteriaceae</taxon>
        <taxon>Mycobacterium</taxon>
    </lineage>
</organism>
<keyword evidence="3" id="KW-1185">Reference proteome</keyword>
<dbReference type="Gene3D" id="1.10.1220.10">
    <property type="entry name" value="Met repressor-like"/>
    <property type="match status" value="1"/>
</dbReference>
<dbReference type="CDD" id="cd22231">
    <property type="entry name" value="RHH_NikR_HicB-like"/>
    <property type="match status" value="1"/>
</dbReference>
<dbReference type="InterPro" id="IPR002145">
    <property type="entry name" value="CopG"/>
</dbReference>
<dbReference type="Proteomes" id="UP000466997">
    <property type="component" value="Chromosome"/>
</dbReference>
<protein>
    <submittedName>
        <fullName evidence="2">Antitoxin MazE9</fullName>
    </submittedName>
</protein>
<accession>A0A7I7JM81</accession>
<dbReference type="KEGG" id="mnm:MNVM_21060"/>
<dbReference type="InterPro" id="IPR013321">
    <property type="entry name" value="Arc_rbn_hlx_hlx"/>
</dbReference>
<name>A0A7I7JM81_9MYCO</name>
<dbReference type="Pfam" id="PF01402">
    <property type="entry name" value="RHH_1"/>
    <property type="match status" value="1"/>
</dbReference>
<dbReference type="GO" id="GO:0006355">
    <property type="term" value="P:regulation of DNA-templated transcription"/>
    <property type="evidence" value="ECO:0007669"/>
    <property type="project" value="InterPro"/>
</dbReference>
<reference evidence="2 3" key="1">
    <citation type="journal article" date="2019" name="Emerg. Microbes Infect.">
        <title>Comprehensive subspecies identification of 175 nontuberculous mycobacteria species based on 7547 genomic profiles.</title>
        <authorList>
            <person name="Matsumoto Y."/>
            <person name="Kinjo T."/>
            <person name="Motooka D."/>
            <person name="Nabeya D."/>
            <person name="Jung N."/>
            <person name="Uechi K."/>
            <person name="Horii T."/>
            <person name="Iida T."/>
            <person name="Fujita J."/>
            <person name="Nakamura S."/>
        </authorList>
    </citation>
    <scope>NUCLEOTIDE SEQUENCE [LARGE SCALE GENOMIC DNA]</scope>
    <source>
        <strain evidence="2 3">JCM 6391</strain>
    </source>
</reference>
<evidence type="ECO:0000259" key="1">
    <source>
        <dbReference type="Pfam" id="PF01402"/>
    </source>
</evidence>
<gene>
    <name evidence="2" type="primary">mazE9</name>
    <name evidence="2" type="ORF">MNVM_21060</name>
</gene>
<dbReference type="SUPFAM" id="SSF47598">
    <property type="entry name" value="Ribbon-helix-helix"/>
    <property type="match status" value="1"/>
</dbReference>